<sequence length="86" mass="9469">MAEEFDPAAMVARFRERARAVRERGIPPIEGAERRRFIEQAQLDYMDFAILGDAEARLEDGVLVLRVDLRPPEARGGGTAGEQGAG</sequence>
<dbReference type="RefSeq" id="WP_377790574.1">
    <property type="nucleotide sequence ID" value="NZ_JBHLYQ010000179.1"/>
</dbReference>
<name>A0ABV6C6E4_9ACTN</name>
<organism evidence="1 2">
    <name type="scientific">Aciditerrimonas ferrireducens</name>
    <dbReference type="NCBI Taxonomy" id="667306"/>
    <lineage>
        <taxon>Bacteria</taxon>
        <taxon>Bacillati</taxon>
        <taxon>Actinomycetota</taxon>
        <taxon>Acidimicrobiia</taxon>
        <taxon>Acidimicrobiales</taxon>
        <taxon>Acidimicrobiaceae</taxon>
        <taxon>Aciditerrimonas</taxon>
    </lineage>
</organism>
<comment type="caution">
    <text evidence="1">The sequence shown here is derived from an EMBL/GenBank/DDBJ whole genome shotgun (WGS) entry which is preliminary data.</text>
</comment>
<evidence type="ECO:0000313" key="2">
    <source>
        <dbReference type="Proteomes" id="UP001589788"/>
    </source>
</evidence>
<protein>
    <submittedName>
        <fullName evidence="1">Uncharacterized protein</fullName>
    </submittedName>
</protein>
<evidence type="ECO:0000313" key="1">
    <source>
        <dbReference type="EMBL" id="MFC0082888.1"/>
    </source>
</evidence>
<dbReference type="Proteomes" id="UP001589788">
    <property type="component" value="Unassembled WGS sequence"/>
</dbReference>
<proteinExistence type="predicted"/>
<reference evidence="1 2" key="1">
    <citation type="submission" date="2024-09" db="EMBL/GenBank/DDBJ databases">
        <authorList>
            <person name="Sun Q."/>
            <person name="Mori K."/>
        </authorList>
    </citation>
    <scope>NUCLEOTIDE SEQUENCE [LARGE SCALE GENOMIC DNA]</scope>
    <source>
        <strain evidence="1 2">JCM 15389</strain>
    </source>
</reference>
<gene>
    <name evidence="1" type="ORF">ACFFRE_12180</name>
</gene>
<keyword evidence="2" id="KW-1185">Reference proteome</keyword>
<accession>A0ABV6C6E4</accession>
<dbReference type="EMBL" id="JBHLYQ010000179">
    <property type="protein sequence ID" value="MFC0082888.1"/>
    <property type="molecule type" value="Genomic_DNA"/>
</dbReference>